<feature type="transmembrane region" description="Helical" evidence="1">
    <location>
        <begin position="95"/>
        <end position="115"/>
    </location>
</feature>
<sequence>MLWFKCYPSLLPLYAVCHALFWLPMMYLVAISYDHVQPFVPFVSSFGIYSPEKYMVMSCLGSYGIMTIISQWFWCSMMKGKIKRKSYSTVGQYTCIFIALLYTIAGICIVLLSFFNVRSLH</sequence>
<reference evidence="3 4" key="1">
    <citation type="submission" date="2019-03" db="EMBL/GenBank/DDBJ databases">
        <title>An improved genome assembly of the fluke Schistosoma japonicum.</title>
        <authorList>
            <person name="Hu W."/>
            <person name="Luo F."/>
            <person name="Yin M."/>
            <person name="Mo X."/>
            <person name="Sun C."/>
            <person name="Wu Q."/>
            <person name="Zhu B."/>
            <person name="Xiang M."/>
            <person name="Wang J."/>
            <person name="Wang Y."/>
            <person name="Zhang T."/>
            <person name="Xu B."/>
            <person name="Zheng H."/>
            <person name="Feng Z."/>
        </authorList>
    </citation>
    <scope>NUCLEOTIDE SEQUENCE [LARGE SCALE GENOMIC DNA]</scope>
    <source>
        <strain evidence="3">HuSjv2</strain>
        <tissue evidence="3">Worms</tissue>
    </source>
</reference>
<dbReference type="AlphaFoldDB" id="A0A4Z2CZF4"/>
<evidence type="ECO:0000313" key="3">
    <source>
        <dbReference type="EMBL" id="TNN09627.1"/>
    </source>
</evidence>
<dbReference type="OrthoDB" id="6247913at2759"/>
<protein>
    <recommendedName>
        <fullName evidence="2">CWH43-like N-terminal domain-containing protein</fullName>
    </recommendedName>
</protein>
<keyword evidence="1" id="KW-1133">Transmembrane helix</keyword>
<comment type="caution">
    <text evidence="3">The sequence shown here is derived from an EMBL/GenBank/DDBJ whole genome shotgun (WGS) entry which is preliminary data.</text>
</comment>
<feature type="transmembrane region" description="Helical" evidence="1">
    <location>
        <begin position="53"/>
        <end position="74"/>
    </location>
</feature>
<dbReference type="InterPro" id="IPR019402">
    <property type="entry name" value="CWH43_N"/>
</dbReference>
<dbReference type="Proteomes" id="UP000311919">
    <property type="component" value="Unassembled WGS sequence"/>
</dbReference>
<dbReference type="EMBL" id="SKCS01000393">
    <property type="protein sequence ID" value="TNN09627.1"/>
    <property type="molecule type" value="Genomic_DNA"/>
</dbReference>
<dbReference type="Pfam" id="PF10277">
    <property type="entry name" value="Frag1"/>
    <property type="match status" value="1"/>
</dbReference>
<name>A0A4Z2CZF4_SCHJA</name>
<organism evidence="3 4">
    <name type="scientific">Schistosoma japonicum</name>
    <name type="common">Blood fluke</name>
    <dbReference type="NCBI Taxonomy" id="6182"/>
    <lineage>
        <taxon>Eukaryota</taxon>
        <taxon>Metazoa</taxon>
        <taxon>Spiralia</taxon>
        <taxon>Lophotrochozoa</taxon>
        <taxon>Platyhelminthes</taxon>
        <taxon>Trematoda</taxon>
        <taxon>Digenea</taxon>
        <taxon>Strigeidida</taxon>
        <taxon>Schistosomatoidea</taxon>
        <taxon>Schistosomatidae</taxon>
        <taxon>Schistosoma</taxon>
    </lineage>
</organism>
<accession>A0A4Z2CZF4</accession>
<proteinExistence type="predicted"/>
<feature type="transmembrane region" description="Helical" evidence="1">
    <location>
        <begin position="12"/>
        <end position="33"/>
    </location>
</feature>
<feature type="domain" description="CWH43-like N-terminal" evidence="2">
    <location>
        <begin position="10"/>
        <end position="117"/>
    </location>
</feature>
<evidence type="ECO:0000259" key="2">
    <source>
        <dbReference type="Pfam" id="PF10277"/>
    </source>
</evidence>
<evidence type="ECO:0000313" key="4">
    <source>
        <dbReference type="Proteomes" id="UP000311919"/>
    </source>
</evidence>
<keyword evidence="4" id="KW-1185">Reference proteome</keyword>
<gene>
    <name evidence="3" type="ORF">EWB00_006160</name>
</gene>
<keyword evidence="1" id="KW-0472">Membrane</keyword>
<evidence type="ECO:0000256" key="1">
    <source>
        <dbReference type="SAM" id="Phobius"/>
    </source>
</evidence>
<keyword evidence="1" id="KW-0812">Transmembrane</keyword>